<evidence type="ECO:0000313" key="5">
    <source>
        <dbReference type="EMBL" id="MCS5735811.1"/>
    </source>
</evidence>
<evidence type="ECO:0000259" key="4">
    <source>
        <dbReference type="PROSITE" id="PS50949"/>
    </source>
</evidence>
<evidence type="ECO:0000313" key="6">
    <source>
        <dbReference type="Proteomes" id="UP001165586"/>
    </source>
</evidence>
<dbReference type="InterPro" id="IPR008920">
    <property type="entry name" value="TF_FadR/GntR_C"/>
</dbReference>
<dbReference type="InterPro" id="IPR011711">
    <property type="entry name" value="GntR_C"/>
</dbReference>
<keyword evidence="1" id="KW-0805">Transcription regulation</keyword>
<dbReference type="PROSITE" id="PS50949">
    <property type="entry name" value="HTH_GNTR"/>
    <property type="match status" value="1"/>
</dbReference>
<keyword evidence="3" id="KW-0804">Transcription</keyword>
<dbReference type="SMART" id="SM00895">
    <property type="entry name" value="FCD"/>
    <property type="match status" value="1"/>
</dbReference>
<dbReference type="InterPro" id="IPR000524">
    <property type="entry name" value="Tscrpt_reg_HTH_GntR"/>
</dbReference>
<dbReference type="Gene3D" id="1.20.120.530">
    <property type="entry name" value="GntR ligand-binding domain-like"/>
    <property type="match status" value="1"/>
</dbReference>
<dbReference type="SUPFAM" id="SSF46785">
    <property type="entry name" value="Winged helix' DNA-binding domain"/>
    <property type="match status" value="1"/>
</dbReference>
<dbReference type="SMART" id="SM00345">
    <property type="entry name" value="HTH_GNTR"/>
    <property type="match status" value="1"/>
</dbReference>
<evidence type="ECO:0000256" key="2">
    <source>
        <dbReference type="ARBA" id="ARBA00023125"/>
    </source>
</evidence>
<dbReference type="PANTHER" id="PTHR43537">
    <property type="entry name" value="TRANSCRIPTIONAL REGULATOR, GNTR FAMILY"/>
    <property type="match status" value="1"/>
</dbReference>
<name>A0ABT2H771_9MICO</name>
<evidence type="ECO:0000256" key="3">
    <source>
        <dbReference type="ARBA" id="ARBA00023163"/>
    </source>
</evidence>
<organism evidence="5 6">
    <name type="scientific">Herbiconiux daphne</name>
    <dbReference type="NCBI Taxonomy" id="2970914"/>
    <lineage>
        <taxon>Bacteria</taxon>
        <taxon>Bacillati</taxon>
        <taxon>Actinomycetota</taxon>
        <taxon>Actinomycetes</taxon>
        <taxon>Micrococcales</taxon>
        <taxon>Microbacteriaceae</taxon>
        <taxon>Herbiconiux</taxon>
    </lineage>
</organism>
<reference evidence="5" key="1">
    <citation type="submission" date="2022-08" db="EMBL/GenBank/DDBJ databases">
        <authorList>
            <person name="Deng Y."/>
            <person name="Han X.-F."/>
            <person name="Zhang Y.-Q."/>
        </authorList>
    </citation>
    <scope>NUCLEOTIDE SEQUENCE</scope>
    <source>
        <strain evidence="5">CPCC 203386</strain>
    </source>
</reference>
<evidence type="ECO:0000256" key="1">
    <source>
        <dbReference type="ARBA" id="ARBA00023015"/>
    </source>
</evidence>
<keyword evidence="2" id="KW-0238">DNA-binding</keyword>
<sequence>MVLRRIEADLVSGVLRPGDHLPGERALAAELGVGRSSVREALRALEVLGLIRTQSGSGPQSGAIIVARPSGGMAVLVRLQVAAHGFAVTDVVKTRQVLESAVVAELATSASPDLSAAIELLDAMDAPPAAGSDAALDRAPDAAALSRDEFLTLDQAFHLALAVASGNEVIASVMGGLRDSVEHYVRVGAESLPSWAAMADRLRAEHRAIVAAIEARDADLARTRIHEHIDRYHAETIAAFAPIAPSAAPPD</sequence>
<dbReference type="EMBL" id="JANLCJ010000009">
    <property type="protein sequence ID" value="MCS5735811.1"/>
    <property type="molecule type" value="Genomic_DNA"/>
</dbReference>
<dbReference type="Pfam" id="PF07729">
    <property type="entry name" value="FCD"/>
    <property type="match status" value="1"/>
</dbReference>
<gene>
    <name evidence="5" type="ORF">N1032_18890</name>
</gene>
<dbReference type="PANTHER" id="PTHR43537:SF5">
    <property type="entry name" value="UXU OPERON TRANSCRIPTIONAL REGULATOR"/>
    <property type="match status" value="1"/>
</dbReference>
<dbReference type="Pfam" id="PF00392">
    <property type="entry name" value="GntR"/>
    <property type="match status" value="1"/>
</dbReference>
<accession>A0ABT2H771</accession>
<feature type="domain" description="HTH gntR-type" evidence="4">
    <location>
        <begin position="1"/>
        <end position="68"/>
    </location>
</feature>
<dbReference type="SUPFAM" id="SSF48008">
    <property type="entry name" value="GntR ligand-binding domain-like"/>
    <property type="match status" value="1"/>
</dbReference>
<dbReference type="InterPro" id="IPR036390">
    <property type="entry name" value="WH_DNA-bd_sf"/>
</dbReference>
<dbReference type="CDD" id="cd07377">
    <property type="entry name" value="WHTH_GntR"/>
    <property type="match status" value="1"/>
</dbReference>
<keyword evidence="6" id="KW-1185">Reference proteome</keyword>
<dbReference type="PRINTS" id="PR00035">
    <property type="entry name" value="HTHGNTR"/>
</dbReference>
<dbReference type="InterPro" id="IPR036388">
    <property type="entry name" value="WH-like_DNA-bd_sf"/>
</dbReference>
<dbReference type="Proteomes" id="UP001165586">
    <property type="component" value="Unassembled WGS sequence"/>
</dbReference>
<comment type="caution">
    <text evidence="5">The sequence shown here is derived from an EMBL/GenBank/DDBJ whole genome shotgun (WGS) entry which is preliminary data.</text>
</comment>
<protein>
    <submittedName>
        <fullName evidence="5">FCD domain-containing protein</fullName>
    </submittedName>
</protein>
<proteinExistence type="predicted"/>
<dbReference type="Gene3D" id="1.10.10.10">
    <property type="entry name" value="Winged helix-like DNA-binding domain superfamily/Winged helix DNA-binding domain"/>
    <property type="match status" value="1"/>
</dbReference>